<reference evidence="2" key="1">
    <citation type="submission" date="2018-11" db="EMBL/GenBank/DDBJ databases">
        <title>Complete genome sequence of Paenibacillus sp. ML311-T8.</title>
        <authorList>
            <person name="Nam Y.-D."/>
            <person name="Kang J."/>
            <person name="Chung W.-H."/>
            <person name="Park Y.S."/>
        </authorList>
    </citation>
    <scope>NUCLEOTIDE SEQUENCE [LARGE SCALE GENOMIC DNA]</scope>
    <source>
        <strain evidence="2">ML311-T8</strain>
    </source>
</reference>
<name>A0A6B8RDP5_9BACL</name>
<evidence type="ECO:0008006" key="3">
    <source>
        <dbReference type="Google" id="ProtNLM"/>
    </source>
</evidence>
<sequence>MTTQSNDLNISKPSVSYDEQNGQLVLTNGRLEMIVETQGRLNPLHLRDLQSRRVYADDSYAWLCENQPQLIGKPSITTEDNGTYKVVFSSKAGELGIEQIWTMPGDETGVLTEVIRIYNPSLQTLDTSSFACGFVKNVHDGNDWLPGMSQQRFCDVPYRRHPETGELNDYDIQQLANQPNWFTTARSPDYNIEYTSDWGAEGWAWYQEGNTLLISKYNANAMEWSLISPMHKDETSETAKALRFGGAGRWKLGDPEGAEKLLPGGEFSFGETRYQILDGEWKEAYSAFRQYTERKGHITPTGFNPPVHWNELYDNLLWWIEDSQENRHKYYQKSDMKLEADKAKEFGCECLYLDPGWDTSLSSNIWANDRLGTQESFVQWLKDEYNMKLALHTPLAPWCDAGAYPEEASRMDKNGQRLKHPANDFLHIDVLCSGSSAYIEVKVERLKELCRKGAYFLMFDGSWFAGECWDPAHGHSLPLKHQEHLDAILLITQRVHEEFPEVLIEQHDPMTGPGTPRYVPTYYMHGKPGSFDELWGYEYMVEPLDDIISRRAFSLYYANLAYSIPIYLHIDLRKDNENALMFWWYASTCRHLGIGGTHTNLKIGETQKKAMQVYLSHKLFYAQGTFYGLDETVHAHTLTENGECVINIFNLENKLVQRQIQFSLSEIGLTAGQVEIEGAAYKVIHDKILLNAVIPAMGHKWVKLKVL</sequence>
<dbReference type="Proteomes" id="UP000426246">
    <property type="component" value="Chromosome"/>
</dbReference>
<gene>
    <name evidence="1" type="ORF">EHS13_04800</name>
</gene>
<evidence type="ECO:0000313" key="2">
    <source>
        <dbReference type="Proteomes" id="UP000426246"/>
    </source>
</evidence>
<dbReference type="OrthoDB" id="2493013at2"/>
<evidence type="ECO:0000313" key="1">
    <source>
        <dbReference type="EMBL" id="QGQ94270.1"/>
    </source>
</evidence>
<keyword evidence="2" id="KW-1185">Reference proteome</keyword>
<proteinExistence type="predicted"/>
<accession>A0A6B8RDP5</accession>
<organism evidence="1 2">
    <name type="scientific">Paenibacillus psychroresistens</name>
    <dbReference type="NCBI Taxonomy" id="1778678"/>
    <lineage>
        <taxon>Bacteria</taxon>
        <taxon>Bacillati</taxon>
        <taxon>Bacillota</taxon>
        <taxon>Bacilli</taxon>
        <taxon>Bacillales</taxon>
        <taxon>Paenibacillaceae</taxon>
        <taxon>Paenibacillus</taxon>
    </lineage>
</organism>
<dbReference type="SUPFAM" id="SSF51445">
    <property type="entry name" value="(Trans)glycosidases"/>
    <property type="match status" value="1"/>
</dbReference>
<dbReference type="InterPro" id="IPR017853">
    <property type="entry name" value="GH"/>
</dbReference>
<dbReference type="EMBL" id="CP034235">
    <property type="protein sequence ID" value="QGQ94270.1"/>
    <property type="molecule type" value="Genomic_DNA"/>
</dbReference>
<dbReference type="RefSeq" id="WP_155699271.1">
    <property type="nucleotide sequence ID" value="NZ_CP034235.1"/>
</dbReference>
<dbReference type="AlphaFoldDB" id="A0A6B8RDP5"/>
<dbReference type="KEGG" id="ppsc:EHS13_04800"/>
<protein>
    <recommendedName>
        <fullName evidence="3">Alpha-galactosidase</fullName>
    </recommendedName>
</protein>